<protein>
    <submittedName>
        <fullName evidence="1">Short-chain type dehydrogenase/reductase</fullName>
    </submittedName>
</protein>
<accession>A0ACB5S8Q1</accession>
<reference evidence="1" key="1">
    <citation type="submission" date="2024-09" db="EMBL/GenBank/DDBJ databases">
        <title>Draft Genome Sequences of Neofusicoccum parvum.</title>
        <authorList>
            <person name="Ashida A."/>
            <person name="Camagna M."/>
            <person name="Tanaka A."/>
            <person name="Takemoto D."/>
        </authorList>
    </citation>
    <scope>NUCLEOTIDE SEQUENCE</scope>
    <source>
        <strain evidence="1">PPO83</strain>
    </source>
</reference>
<dbReference type="Proteomes" id="UP001165186">
    <property type="component" value="Unassembled WGS sequence"/>
</dbReference>
<organism evidence="1 2">
    <name type="scientific">Neofusicoccum parvum</name>
    <dbReference type="NCBI Taxonomy" id="310453"/>
    <lineage>
        <taxon>Eukaryota</taxon>
        <taxon>Fungi</taxon>
        <taxon>Dikarya</taxon>
        <taxon>Ascomycota</taxon>
        <taxon>Pezizomycotina</taxon>
        <taxon>Dothideomycetes</taxon>
        <taxon>Dothideomycetes incertae sedis</taxon>
        <taxon>Botryosphaeriales</taxon>
        <taxon>Botryosphaeriaceae</taxon>
        <taxon>Neofusicoccum</taxon>
    </lineage>
</organism>
<evidence type="ECO:0000313" key="1">
    <source>
        <dbReference type="EMBL" id="GME29190.1"/>
    </source>
</evidence>
<sequence length="496" mass="53382">MDSLWKLGGLGRLHNRVAIVTGSSSGMGRAIALSLAREGASVVCADLTPDAAIHGFEVDRHISTHTLIADNGGTAVFQKCDMGRTEEIFQLINTAVKTFSRLDILVNNAGVWMPLCEFAQETDEMWDAIVGVNGKGTATAMREAIKQFLTQPVDPKSGARGRIVNISSCAGIVAVAREATYAASKAAVCMLTRAVALDHAKDSINVNCVCPGVVRTALSSTNFNDEKIISDMRKGTPWPRLGEPDDVAKVVLFLCSDEAQWVTGQNIAVDGGFTLLPPLSVEQVPLIRCLGLNYRDHAAEANMAIPSEPVLFIKPRTALAGPHPQKIVVPKIAQDGSSDYEAELTVILSKTGRDIPEEEALDYVLGYTCGNDVSARNQQFKNSQWCFSKGLDYSAPIGPTLVAPAALYDPLHANIKAIHNGRVVQDSNSQEMIFTVAKTIAFLSQGTTLEQGTVIMTGTPPGIGCMRKPRVVLNHGDDMRVFIEGIGTLINEIYYE</sequence>
<gene>
    <name evidence="1" type="primary">g3776</name>
    <name evidence="1" type="ORF">NpPPO83_00003776</name>
</gene>
<keyword evidence="2" id="KW-1185">Reference proteome</keyword>
<name>A0ACB5S8Q1_9PEZI</name>
<evidence type="ECO:0000313" key="2">
    <source>
        <dbReference type="Proteomes" id="UP001165186"/>
    </source>
</evidence>
<dbReference type="EMBL" id="BSXG01000057">
    <property type="protein sequence ID" value="GME29190.1"/>
    <property type="molecule type" value="Genomic_DNA"/>
</dbReference>
<comment type="caution">
    <text evidence="1">The sequence shown here is derived from an EMBL/GenBank/DDBJ whole genome shotgun (WGS) entry which is preliminary data.</text>
</comment>
<proteinExistence type="predicted"/>